<dbReference type="PANTHER" id="PTHR24198:SF165">
    <property type="entry name" value="ANKYRIN REPEAT-CONTAINING PROTEIN-RELATED"/>
    <property type="match status" value="1"/>
</dbReference>
<dbReference type="PRINTS" id="PR01415">
    <property type="entry name" value="ANKYRIN"/>
</dbReference>
<dbReference type="AlphaFoldDB" id="A0A7R8X1Y1"/>
<dbReference type="InterPro" id="IPR002110">
    <property type="entry name" value="Ankyrin_rpt"/>
</dbReference>
<protein>
    <submittedName>
        <fullName evidence="3">Uncharacterized protein</fullName>
    </submittedName>
</protein>
<dbReference type="PROSITE" id="PS50297">
    <property type="entry name" value="ANK_REP_REGION"/>
    <property type="match status" value="2"/>
</dbReference>
<gene>
    <name evidence="3" type="ORF">CTOB1V02_LOCUS16859</name>
</gene>
<dbReference type="SMART" id="SM00248">
    <property type="entry name" value="ANK"/>
    <property type="match status" value="3"/>
</dbReference>
<evidence type="ECO:0000313" key="3">
    <source>
        <dbReference type="EMBL" id="CAD7239044.1"/>
    </source>
</evidence>
<evidence type="ECO:0000256" key="1">
    <source>
        <dbReference type="ARBA" id="ARBA00022737"/>
    </source>
</evidence>
<keyword evidence="1" id="KW-0677">Repeat</keyword>
<dbReference type="PROSITE" id="PS50088">
    <property type="entry name" value="ANK_REPEAT"/>
    <property type="match status" value="3"/>
</dbReference>
<accession>A0A7R8X1Y1</accession>
<keyword evidence="2" id="KW-0040">ANK repeat</keyword>
<dbReference type="InterPro" id="IPR036770">
    <property type="entry name" value="Ankyrin_rpt-contain_sf"/>
</dbReference>
<dbReference type="Gene3D" id="1.25.40.20">
    <property type="entry name" value="Ankyrin repeat-containing domain"/>
    <property type="match status" value="2"/>
</dbReference>
<name>A0A7R8X1Y1_9CRUS</name>
<dbReference type="SUPFAM" id="SSF48403">
    <property type="entry name" value="Ankyrin repeat"/>
    <property type="match status" value="1"/>
</dbReference>
<organism evidence="3">
    <name type="scientific">Cyprideis torosa</name>
    <dbReference type="NCBI Taxonomy" id="163714"/>
    <lineage>
        <taxon>Eukaryota</taxon>
        <taxon>Metazoa</taxon>
        <taxon>Ecdysozoa</taxon>
        <taxon>Arthropoda</taxon>
        <taxon>Crustacea</taxon>
        <taxon>Oligostraca</taxon>
        <taxon>Ostracoda</taxon>
        <taxon>Podocopa</taxon>
        <taxon>Podocopida</taxon>
        <taxon>Cytherocopina</taxon>
        <taxon>Cytheroidea</taxon>
        <taxon>Cytherideidae</taxon>
        <taxon>Cyprideis</taxon>
    </lineage>
</organism>
<dbReference type="EMBL" id="OB714388">
    <property type="protein sequence ID" value="CAD7239044.1"/>
    <property type="molecule type" value="Genomic_DNA"/>
</dbReference>
<dbReference type="OrthoDB" id="3246549at2759"/>
<sequence>NDWTPLHFAADRGHTSSVACLLEKGAPVEAEEKDKARPLHAACGKVPHFDCVRLLLNAGAEVNARTADGSTPFLIAALGNHVEILRLLAHSGADISLADGE</sequence>
<reference evidence="3" key="1">
    <citation type="submission" date="2020-11" db="EMBL/GenBank/DDBJ databases">
        <authorList>
            <person name="Tran Van P."/>
        </authorList>
    </citation>
    <scope>NUCLEOTIDE SEQUENCE</scope>
</reference>
<proteinExistence type="predicted"/>
<dbReference type="PANTHER" id="PTHR24198">
    <property type="entry name" value="ANKYRIN REPEAT AND PROTEIN KINASE DOMAIN-CONTAINING PROTEIN"/>
    <property type="match status" value="1"/>
</dbReference>
<dbReference type="Pfam" id="PF12796">
    <property type="entry name" value="Ank_2"/>
    <property type="match status" value="1"/>
</dbReference>
<feature type="non-terminal residue" evidence="3">
    <location>
        <position position="1"/>
    </location>
</feature>
<evidence type="ECO:0000256" key="2">
    <source>
        <dbReference type="ARBA" id="ARBA00023043"/>
    </source>
</evidence>